<feature type="domain" description="Integrase catalytic" evidence="2">
    <location>
        <begin position="1"/>
        <end position="135"/>
    </location>
</feature>
<dbReference type="Proteomes" id="UP000030643">
    <property type="component" value="Unassembled WGS sequence"/>
</dbReference>
<feature type="compositionally biased region" description="Low complexity" evidence="1">
    <location>
        <begin position="151"/>
        <end position="160"/>
    </location>
</feature>
<dbReference type="InterPro" id="IPR012337">
    <property type="entry name" value="RNaseH-like_sf"/>
</dbReference>
<sequence>MTLVERKTRFFALYKIESKRADDVIAGLDKFWKDYGELVRSITSDNGIEFTSWSFLEHVQKDLGVKMYYSTPSSPQERGTNERKNRELRKYLPKGQTFYAVTQRKLEDIAYKINMKPMLKALNGRSPVELFEIEYRRLTRYKRAYDKRKQNQMAQQLAKQQENKTE</sequence>
<dbReference type="PROSITE" id="PS50994">
    <property type="entry name" value="INTEGRASE"/>
    <property type="match status" value="1"/>
</dbReference>
<proteinExistence type="predicted"/>
<dbReference type="Pfam" id="PF00665">
    <property type="entry name" value="rve"/>
    <property type="match status" value="1"/>
</dbReference>
<dbReference type="EMBL" id="DF820488">
    <property type="protein sequence ID" value="GAK30766.1"/>
    <property type="molecule type" value="Genomic_DNA"/>
</dbReference>
<dbReference type="Gene3D" id="3.30.420.10">
    <property type="entry name" value="Ribonuclease H-like superfamily/Ribonuclease H"/>
    <property type="match status" value="1"/>
</dbReference>
<keyword evidence="4" id="KW-1185">Reference proteome</keyword>
<accession>A0A069D0E1</accession>
<evidence type="ECO:0000256" key="1">
    <source>
        <dbReference type="SAM" id="MobiDB-lite"/>
    </source>
</evidence>
<name>A0A069D0E1_WEIOS</name>
<dbReference type="AlphaFoldDB" id="A0A069D0E1"/>
<evidence type="ECO:0000259" key="2">
    <source>
        <dbReference type="PROSITE" id="PS50994"/>
    </source>
</evidence>
<dbReference type="PANTHER" id="PTHR10948">
    <property type="entry name" value="TRANSPOSASE"/>
    <property type="match status" value="1"/>
</dbReference>
<organism evidence="3 4">
    <name type="scientific">Weissella oryzae (strain DSM 25784 / JCM 18191 / LMG 30913 / SG25)</name>
    <dbReference type="NCBI Taxonomy" id="1329250"/>
    <lineage>
        <taxon>Bacteria</taxon>
        <taxon>Bacillati</taxon>
        <taxon>Bacillota</taxon>
        <taxon>Bacilli</taxon>
        <taxon>Lactobacillales</taxon>
        <taxon>Lactobacillaceae</taxon>
        <taxon>Weissella</taxon>
    </lineage>
</organism>
<dbReference type="PANTHER" id="PTHR10948:SF23">
    <property type="entry name" value="TRANSPOSASE INSI FOR INSERTION SEQUENCE ELEMENT IS30A-RELATED"/>
    <property type="match status" value="1"/>
</dbReference>
<dbReference type="InterPro" id="IPR053392">
    <property type="entry name" value="Transposase_IS30-like"/>
</dbReference>
<protein>
    <submittedName>
        <fullName evidence="3">IS30 family transposas</fullName>
    </submittedName>
</protein>
<dbReference type="SUPFAM" id="SSF53098">
    <property type="entry name" value="Ribonuclease H-like"/>
    <property type="match status" value="1"/>
</dbReference>
<dbReference type="InterPro" id="IPR051917">
    <property type="entry name" value="Transposase-Integrase"/>
</dbReference>
<dbReference type="GO" id="GO:0032196">
    <property type="term" value="P:transposition"/>
    <property type="evidence" value="ECO:0007669"/>
    <property type="project" value="TreeGrafter"/>
</dbReference>
<feature type="region of interest" description="Disordered" evidence="1">
    <location>
        <begin position="147"/>
        <end position="166"/>
    </location>
</feature>
<dbReference type="InterPro" id="IPR036397">
    <property type="entry name" value="RNaseH_sf"/>
</dbReference>
<dbReference type="GO" id="GO:0015074">
    <property type="term" value="P:DNA integration"/>
    <property type="evidence" value="ECO:0007669"/>
    <property type="project" value="InterPro"/>
</dbReference>
<dbReference type="GO" id="GO:0003676">
    <property type="term" value="F:nucleic acid binding"/>
    <property type="evidence" value="ECO:0007669"/>
    <property type="project" value="InterPro"/>
</dbReference>
<gene>
    <name evidence="3" type="ORF">WOSG25_050380</name>
</gene>
<dbReference type="GO" id="GO:0005829">
    <property type="term" value="C:cytosol"/>
    <property type="evidence" value="ECO:0007669"/>
    <property type="project" value="TreeGrafter"/>
</dbReference>
<dbReference type="InterPro" id="IPR001584">
    <property type="entry name" value="Integrase_cat-core"/>
</dbReference>
<evidence type="ECO:0000313" key="4">
    <source>
        <dbReference type="Proteomes" id="UP000030643"/>
    </source>
</evidence>
<dbReference type="NCBIfam" id="NF033563">
    <property type="entry name" value="transpos_IS30"/>
    <property type="match status" value="1"/>
</dbReference>
<dbReference type="eggNOG" id="COG2826">
    <property type="taxonomic scope" value="Bacteria"/>
</dbReference>
<reference evidence="4" key="1">
    <citation type="journal article" date="2014" name="Genome Announc.">
        <title>Draft genome sequence of Weissella oryzae SG25T, isolated from fermented rice grains.</title>
        <authorList>
            <person name="Tanizawa Y."/>
            <person name="Fujisawa T."/>
            <person name="Mochizuki T."/>
            <person name="Kaminuma E."/>
            <person name="Suzuki Y."/>
            <person name="Nakamura Y."/>
            <person name="Tohno M."/>
        </authorList>
    </citation>
    <scope>NUCLEOTIDE SEQUENCE [LARGE SCALE GENOMIC DNA]</scope>
    <source>
        <strain evidence="4">DSM 25784 / JCM 18191 / LMG 30913 / SG25</strain>
    </source>
</reference>
<evidence type="ECO:0000313" key="3">
    <source>
        <dbReference type="EMBL" id="GAK30766.1"/>
    </source>
</evidence>
<dbReference type="GO" id="GO:0004803">
    <property type="term" value="F:transposase activity"/>
    <property type="evidence" value="ECO:0007669"/>
    <property type="project" value="TreeGrafter"/>
</dbReference>